<evidence type="ECO:0000313" key="2">
    <source>
        <dbReference type="Proteomes" id="UP000287467"/>
    </source>
</evidence>
<name>A0A430VTP0_THESC</name>
<proteinExistence type="predicted"/>
<reference evidence="1 2" key="1">
    <citation type="journal article" date="2019" name="Extremophiles">
        <title>Biogeography of thermophiles and predominance of Thermus scotoductus in domestic water heaters.</title>
        <authorList>
            <person name="Wilpiszeski R.L."/>
            <person name="Zhang Z."/>
            <person name="House C.H."/>
        </authorList>
    </citation>
    <scope>NUCLEOTIDE SEQUENCE [LARGE SCALE GENOMIC DNA]</scope>
    <source>
        <strain evidence="1 2">1_S1</strain>
    </source>
</reference>
<dbReference type="Proteomes" id="UP000287467">
    <property type="component" value="Unassembled WGS sequence"/>
</dbReference>
<comment type="caution">
    <text evidence="1">The sequence shown here is derived from an EMBL/GenBank/DDBJ whole genome shotgun (WGS) entry which is preliminary data.</text>
</comment>
<dbReference type="AlphaFoldDB" id="A0A430VTP0"/>
<protein>
    <submittedName>
        <fullName evidence="1">Uncharacterized protein</fullName>
    </submittedName>
</protein>
<gene>
    <name evidence="1" type="ORF">CSW14_03675</name>
</gene>
<sequence>MRPLVLLLGLGLALAHQPFWNPGSPRLEAAYPIARPTVAQVVMGRLAPGEIHFFRLEVPQGFTLDMALFVGGACPEAFRPRLWLLGPGLRGEVPPFPLPEGYGARAYQGGWREYRGHGLVARKGPEARERLPGGVHYLAVEAGATGGYYLLSLAGEEVPGGSPEGFAAIPRFNRCGES</sequence>
<organism evidence="1 2">
    <name type="scientific">Thermus scotoductus</name>
    <dbReference type="NCBI Taxonomy" id="37636"/>
    <lineage>
        <taxon>Bacteria</taxon>
        <taxon>Thermotogati</taxon>
        <taxon>Deinococcota</taxon>
        <taxon>Deinococci</taxon>
        <taxon>Thermales</taxon>
        <taxon>Thermaceae</taxon>
        <taxon>Thermus</taxon>
    </lineage>
</organism>
<evidence type="ECO:0000313" key="1">
    <source>
        <dbReference type="EMBL" id="RTI58273.1"/>
    </source>
</evidence>
<dbReference type="EMBL" id="PEMW01000089">
    <property type="protein sequence ID" value="RTI58273.1"/>
    <property type="molecule type" value="Genomic_DNA"/>
</dbReference>
<dbReference type="RefSeq" id="WP_126247774.1">
    <property type="nucleotide sequence ID" value="NZ_PEMW01000089.1"/>
</dbReference>
<accession>A0A430VTP0</accession>